<keyword evidence="2" id="KW-0472">Membrane</keyword>
<keyword evidence="2" id="KW-0812">Transmembrane</keyword>
<feature type="region of interest" description="Disordered" evidence="1">
    <location>
        <begin position="111"/>
        <end position="378"/>
    </location>
</feature>
<keyword evidence="4" id="KW-1185">Reference proteome</keyword>
<dbReference type="GO" id="GO:0140849">
    <property type="term" value="F:ATP-dependent H2AZ histone chaperone activity"/>
    <property type="evidence" value="ECO:0007669"/>
    <property type="project" value="InterPro"/>
</dbReference>
<feature type="compositionally biased region" description="Basic and acidic residues" evidence="1">
    <location>
        <begin position="191"/>
        <end position="298"/>
    </location>
</feature>
<feature type="compositionally biased region" description="Low complexity" evidence="1">
    <location>
        <begin position="299"/>
        <end position="308"/>
    </location>
</feature>
<keyword evidence="2" id="KW-1133">Transmembrane helix</keyword>
<evidence type="ECO:0000313" key="3">
    <source>
        <dbReference type="EMBL" id="KAF2237216.1"/>
    </source>
</evidence>
<evidence type="ECO:0000256" key="1">
    <source>
        <dbReference type="SAM" id="MobiDB-lite"/>
    </source>
</evidence>
<reference evidence="3" key="1">
    <citation type="journal article" date="2020" name="Stud. Mycol.">
        <title>101 Dothideomycetes genomes: a test case for predicting lifestyles and emergence of pathogens.</title>
        <authorList>
            <person name="Haridas S."/>
            <person name="Albert R."/>
            <person name="Binder M."/>
            <person name="Bloem J."/>
            <person name="Labutti K."/>
            <person name="Salamov A."/>
            <person name="Andreopoulos B."/>
            <person name="Baker S."/>
            <person name="Barry K."/>
            <person name="Bills G."/>
            <person name="Bluhm B."/>
            <person name="Cannon C."/>
            <person name="Castanera R."/>
            <person name="Culley D."/>
            <person name="Daum C."/>
            <person name="Ezra D."/>
            <person name="Gonzalez J."/>
            <person name="Henrissat B."/>
            <person name="Kuo A."/>
            <person name="Liang C."/>
            <person name="Lipzen A."/>
            <person name="Lutzoni F."/>
            <person name="Magnuson J."/>
            <person name="Mondo S."/>
            <person name="Nolan M."/>
            <person name="Ohm R."/>
            <person name="Pangilinan J."/>
            <person name="Park H.-J."/>
            <person name="Ramirez L."/>
            <person name="Alfaro M."/>
            <person name="Sun H."/>
            <person name="Tritt A."/>
            <person name="Yoshinaga Y."/>
            <person name="Zwiers L.-H."/>
            <person name="Turgeon B."/>
            <person name="Goodwin S."/>
            <person name="Spatafora J."/>
            <person name="Crous P."/>
            <person name="Grigoriev I."/>
        </authorList>
    </citation>
    <scope>NUCLEOTIDE SEQUENCE</scope>
    <source>
        <strain evidence="3">Tuck. ex Michener</strain>
    </source>
</reference>
<proteinExistence type="predicted"/>
<protein>
    <submittedName>
        <fullName evidence="3">Uncharacterized protein</fullName>
    </submittedName>
</protein>
<feature type="transmembrane region" description="Helical" evidence="2">
    <location>
        <begin position="89"/>
        <end position="107"/>
    </location>
</feature>
<dbReference type="GO" id="GO:0000812">
    <property type="term" value="C:Swr1 complex"/>
    <property type="evidence" value="ECO:0007669"/>
    <property type="project" value="InterPro"/>
</dbReference>
<accession>A0A6A6HGG0</accession>
<gene>
    <name evidence="3" type="ORF">EV356DRAFT_530328</name>
</gene>
<feature type="region of interest" description="Disordered" evidence="1">
    <location>
        <begin position="1"/>
        <end position="22"/>
    </location>
</feature>
<feature type="compositionally biased region" description="Polar residues" evidence="1">
    <location>
        <begin position="174"/>
        <end position="183"/>
    </location>
</feature>
<dbReference type="InterPro" id="IPR037651">
    <property type="entry name" value="Swc3"/>
</dbReference>
<name>A0A6A6HGG0_VIRVR</name>
<feature type="compositionally biased region" description="Low complexity" evidence="1">
    <location>
        <begin position="133"/>
        <end position="163"/>
    </location>
</feature>
<organism evidence="3 4">
    <name type="scientific">Viridothelium virens</name>
    <name type="common">Speckled blister lichen</name>
    <name type="synonym">Trypethelium virens</name>
    <dbReference type="NCBI Taxonomy" id="1048519"/>
    <lineage>
        <taxon>Eukaryota</taxon>
        <taxon>Fungi</taxon>
        <taxon>Dikarya</taxon>
        <taxon>Ascomycota</taxon>
        <taxon>Pezizomycotina</taxon>
        <taxon>Dothideomycetes</taxon>
        <taxon>Dothideomycetes incertae sedis</taxon>
        <taxon>Trypetheliales</taxon>
        <taxon>Trypetheliaceae</taxon>
        <taxon>Viridothelium</taxon>
    </lineage>
</organism>
<evidence type="ECO:0000256" key="2">
    <source>
        <dbReference type="SAM" id="Phobius"/>
    </source>
</evidence>
<dbReference type="PANTHER" id="PTHR28108:SF1">
    <property type="entry name" value="SWR1-COMPLEX PROTEIN 3"/>
    <property type="match status" value="1"/>
</dbReference>
<dbReference type="Proteomes" id="UP000800092">
    <property type="component" value="Unassembled WGS sequence"/>
</dbReference>
<dbReference type="SUPFAM" id="SSF101447">
    <property type="entry name" value="Formin homology 2 domain (FH2 domain)"/>
    <property type="match status" value="1"/>
</dbReference>
<sequence length="519" mass="56189">MSGPPPPPPPPPPHGENPRTASGLPPGNYDIFIIPPHASGSGFLYLPSLQPHRNSFLAGCACTILGMSVWTAIAPALKTWVQAQSQNGGGSGMFVLVLGVGVAAWAFGKTQGETGHGGHSPPPGGGGHGAGSGAAHNHGAGPNPSSGNTGPPPGANGYANTGGFNAGPKPAGSGWQQRQQSTSGAGGAAWEKAREETRRREEERRAREEERKAAEEARKKKEEDEKKAREAAEKEKWEKARAREKEAREREAREKLIRERLAREKAAREADAKEREAREREAKEAKEKEAREKAKRTTEASTTSSQTSPRKKYERPTAKSYVGTEEDGHSFRPYETPPKRPAKTASTSSMYSESSYAPSQTTARTTPPPSHRGPYSTKDPDKIVIKAVYLFNDLFPKPVAQLVSGVGSVTDGLVLKITTEGLFIDDDVRNIGQREWDVKAWGMKLVETISITDPPLHILRASIRDPEGKKYVFILKDEESWKVALGLQRLRRGPLVRSLGSSGLGMGEARRLLGDLGWT</sequence>
<dbReference type="AlphaFoldDB" id="A0A6A6HGG0"/>
<dbReference type="EMBL" id="ML991781">
    <property type="protein sequence ID" value="KAF2237216.1"/>
    <property type="molecule type" value="Genomic_DNA"/>
</dbReference>
<feature type="transmembrane region" description="Helical" evidence="2">
    <location>
        <begin position="56"/>
        <end position="77"/>
    </location>
</feature>
<evidence type="ECO:0000313" key="4">
    <source>
        <dbReference type="Proteomes" id="UP000800092"/>
    </source>
</evidence>
<feature type="compositionally biased region" description="Low complexity" evidence="1">
    <location>
        <begin position="344"/>
        <end position="359"/>
    </location>
</feature>
<dbReference type="PANTHER" id="PTHR28108">
    <property type="entry name" value="SWR1-COMPLEX PROTEIN 3"/>
    <property type="match status" value="1"/>
</dbReference>
<feature type="compositionally biased region" description="Pro residues" evidence="1">
    <location>
        <begin position="1"/>
        <end position="15"/>
    </location>
</feature>
<dbReference type="OrthoDB" id="5421842at2759"/>